<keyword evidence="8" id="KW-0812">Transmembrane</keyword>
<keyword evidence="8" id="KW-1133">Transmembrane helix</keyword>
<dbReference type="InterPro" id="IPR036890">
    <property type="entry name" value="HATPase_C_sf"/>
</dbReference>
<evidence type="ECO:0000256" key="5">
    <source>
        <dbReference type="ARBA" id="ARBA00022777"/>
    </source>
</evidence>
<dbReference type="EC" id="2.7.13.3" evidence="2"/>
<keyword evidence="5 10" id="KW-0418">Kinase</keyword>
<feature type="transmembrane region" description="Helical" evidence="8">
    <location>
        <begin position="155"/>
        <end position="173"/>
    </location>
</feature>
<feature type="transmembrane region" description="Helical" evidence="8">
    <location>
        <begin position="253"/>
        <end position="274"/>
    </location>
</feature>
<dbReference type="InterPro" id="IPR003018">
    <property type="entry name" value="GAF"/>
</dbReference>
<feature type="transmembrane region" description="Helical" evidence="8">
    <location>
        <begin position="6"/>
        <end position="26"/>
    </location>
</feature>
<feature type="transmembrane region" description="Helical" evidence="8">
    <location>
        <begin position="33"/>
        <end position="50"/>
    </location>
</feature>
<proteinExistence type="predicted"/>
<evidence type="ECO:0000256" key="4">
    <source>
        <dbReference type="ARBA" id="ARBA00022741"/>
    </source>
</evidence>
<name>A0ABN1EP28_9PROT</name>
<evidence type="ECO:0000256" key="3">
    <source>
        <dbReference type="ARBA" id="ARBA00022679"/>
    </source>
</evidence>
<dbReference type="EMBL" id="BAAADD010000004">
    <property type="protein sequence ID" value="GAA0570121.1"/>
    <property type="molecule type" value="Genomic_DNA"/>
</dbReference>
<dbReference type="Gene3D" id="3.30.565.10">
    <property type="entry name" value="Histidine kinase-like ATPase, C-terminal domain"/>
    <property type="match status" value="1"/>
</dbReference>
<dbReference type="InterPro" id="IPR004358">
    <property type="entry name" value="Sig_transdc_His_kin-like_C"/>
</dbReference>
<dbReference type="PRINTS" id="PR00344">
    <property type="entry name" value="BCTRLSENSOR"/>
</dbReference>
<evidence type="ECO:0000259" key="9">
    <source>
        <dbReference type="PROSITE" id="PS50109"/>
    </source>
</evidence>
<feature type="transmembrane region" description="Helical" evidence="8">
    <location>
        <begin position="62"/>
        <end position="84"/>
    </location>
</feature>
<dbReference type="SUPFAM" id="SSF55874">
    <property type="entry name" value="ATPase domain of HSP90 chaperone/DNA topoisomerase II/histidine kinase"/>
    <property type="match status" value="1"/>
</dbReference>
<gene>
    <name evidence="10" type="primary">prsK</name>
    <name evidence="10" type="ORF">GCM10008942_18630</name>
</gene>
<dbReference type="NCBIfam" id="TIGR02916">
    <property type="entry name" value="PEP_his_kin"/>
    <property type="match status" value="1"/>
</dbReference>
<feature type="transmembrane region" description="Helical" evidence="8">
    <location>
        <begin position="96"/>
        <end position="117"/>
    </location>
</feature>
<evidence type="ECO:0000313" key="11">
    <source>
        <dbReference type="Proteomes" id="UP001499951"/>
    </source>
</evidence>
<sequence length="678" mass="73546">MGLGISLFAGLVAALAYSAFAAILPAWGKRSRLNMTFAFASAATALWALAGAFDDAGWVEPWTVRCAAALREGAWFTLLIAILRQDAVHHPLWRRLAIAAAALAAANFVFAATSATIDTGLGVRLNQPLIAFAVAVMGLILAENLARNVVNARLWSAKLMLIALTALYVYHILEYIPEILASQTPEAFAVAEPLLYLLALPLFVVTAVRSDSLRLKVHSSRRVVFHSATLIVTGVVLQGIAAAALYVRHFGGTPAVVLTIVLGFGSLVALIVALSTASVRSQIRTFINENFYSYKYDYRLEWTKFNQALSRYEDRGGPERVLLTLSDLLDSPGGVLFVRRSGWKQYARLAYSQFGETLGPIQETDPVLASLADERIAFLELRDDDTLWKPRAPETWLVVPLRFRNELIGFSLLHKPRAPKKLDWEDRNLVALIASQLAGYLVHEQTAQALADSQQLAEFNNRVTFALHDLKNTAGQLSLLVQNAEKFGDNAAFRADMMETIRHAVDNLQGLIGKLRDGSKPAQPAAPARVNVADIVARFALKKAAAGVVFARDRGETLAFADIAQPAAFENALEHIVTNAIEASPEPGSVELSVAAASGRIRVAVRDRGPGMSADFIARELFRPLRTTKNKGLGIGAYQARAMMRDLGGDIEVESTVGSGTTVTLVLPGEDVKLKEAS</sequence>
<keyword evidence="3" id="KW-0808">Transferase</keyword>
<dbReference type="InterPro" id="IPR050351">
    <property type="entry name" value="BphY/WalK/GraS-like"/>
</dbReference>
<keyword evidence="6" id="KW-0067">ATP-binding</keyword>
<comment type="catalytic activity">
    <reaction evidence="1">
        <text>ATP + protein L-histidine = ADP + protein N-phospho-L-histidine.</text>
        <dbReference type="EC" id="2.7.13.3"/>
    </reaction>
</comment>
<dbReference type="Proteomes" id="UP001499951">
    <property type="component" value="Unassembled WGS sequence"/>
</dbReference>
<evidence type="ECO:0000313" key="10">
    <source>
        <dbReference type="EMBL" id="GAA0570121.1"/>
    </source>
</evidence>
<feature type="transmembrane region" description="Helical" evidence="8">
    <location>
        <begin position="129"/>
        <end position="146"/>
    </location>
</feature>
<dbReference type="PROSITE" id="PS50109">
    <property type="entry name" value="HIS_KIN"/>
    <property type="match status" value="1"/>
</dbReference>
<keyword evidence="4" id="KW-0547">Nucleotide-binding</keyword>
<dbReference type="InterPro" id="IPR005467">
    <property type="entry name" value="His_kinase_dom"/>
</dbReference>
<dbReference type="GO" id="GO:0016301">
    <property type="term" value="F:kinase activity"/>
    <property type="evidence" value="ECO:0007669"/>
    <property type="project" value="UniProtKB-KW"/>
</dbReference>
<feature type="transmembrane region" description="Helical" evidence="8">
    <location>
        <begin position="223"/>
        <end position="247"/>
    </location>
</feature>
<keyword evidence="7" id="KW-0902">Two-component regulatory system</keyword>
<organism evidence="10 11">
    <name type="scientific">Rhizomicrobium electricum</name>
    <dbReference type="NCBI Taxonomy" id="480070"/>
    <lineage>
        <taxon>Bacteria</taxon>
        <taxon>Pseudomonadati</taxon>
        <taxon>Pseudomonadota</taxon>
        <taxon>Alphaproteobacteria</taxon>
        <taxon>Micropepsales</taxon>
        <taxon>Micropepsaceae</taxon>
        <taxon>Rhizomicrobium</taxon>
    </lineage>
</organism>
<evidence type="ECO:0000256" key="6">
    <source>
        <dbReference type="ARBA" id="ARBA00022840"/>
    </source>
</evidence>
<dbReference type="InterPro" id="IPR029016">
    <property type="entry name" value="GAF-like_dom_sf"/>
</dbReference>
<dbReference type="SUPFAM" id="SSF55781">
    <property type="entry name" value="GAF domain-like"/>
    <property type="match status" value="1"/>
</dbReference>
<dbReference type="InterPro" id="IPR003594">
    <property type="entry name" value="HATPase_dom"/>
</dbReference>
<evidence type="ECO:0000256" key="8">
    <source>
        <dbReference type="SAM" id="Phobius"/>
    </source>
</evidence>
<dbReference type="Pfam" id="PF01590">
    <property type="entry name" value="GAF"/>
    <property type="match status" value="1"/>
</dbReference>
<reference evidence="10 11" key="1">
    <citation type="journal article" date="2019" name="Int. J. Syst. Evol. Microbiol.">
        <title>The Global Catalogue of Microorganisms (GCM) 10K type strain sequencing project: providing services to taxonomists for standard genome sequencing and annotation.</title>
        <authorList>
            <consortium name="The Broad Institute Genomics Platform"/>
            <consortium name="The Broad Institute Genome Sequencing Center for Infectious Disease"/>
            <person name="Wu L."/>
            <person name="Ma J."/>
        </authorList>
    </citation>
    <scope>NUCLEOTIDE SEQUENCE [LARGE SCALE GENOMIC DNA]</scope>
    <source>
        <strain evidence="10 11">JCM 15089</strain>
    </source>
</reference>
<evidence type="ECO:0000256" key="1">
    <source>
        <dbReference type="ARBA" id="ARBA00000085"/>
    </source>
</evidence>
<dbReference type="CDD" id="cd00075">
    <property type="entry name" value="HATPase"/>
    <property type="match status" value="1"/>
</dbReference>
<dbReference type="RefSeq" id="WP_166929443.1">
    <property type="nucleotide sequence ID" value="NZ_BAAADD010000004.1"/>
</dbReference>
<dbReference type="InterPro" id="IPR014265">
    <property type="entry name" value="XrtA/PrsK"/>
</dbReference>
<comment type="caution">
    <text evidence="10">The sequence shown here is derived from an EMBL/GenBank/DDBJ whole genome shotgun (WGS) entry which is preliminary data.</text>
</comment>
<dbReference type="Pfam" id="PF02518">
    <property type="entry name" value="HATPase_c"/>
    <property type="match status" value="1"/>
</dbReference>
<evidence type="ECO:0000256" key="7">
    <source>
        <dbReference type="ARBA" id="ARBA00023012"/>
    </source>
</evidence>
<evidence type="ECO:0000256" key="2">
    <source>
        <dbReference type="ARBA" id="ARBA00012438"/>
    </source>
</evidence>
<dbReference type="PANTHER" id="PTHR42878:SF7">
    <property type="entry name" value="SENSOR HISTIDINE KINASE GLRK"/>
    <property type="match status" value="1"/>
</dbReference>
<feature type="domain" description="Histidine kinase" evidence="9">
    <location>
        <begin position="465"/>
        <end position="671"/>
    </location>
</feature>
<feature type="transmembrane region" description="Helical" evidence="8">
    <location>
        <begin position="193"/>
        <end position="211"/>
    </location>
</feature>
<accession>A0ABN1EP28</accession>
<keyword evidence="8" id="KW-0472">Membrane</keyword>
<dbReference type="Gene3D" id="3.30.450.40">
    <property type="match status" value="1"/>
</dbReference>
<dbReference type="PANTHER" id="PTHR42878">
    <property type="entry name" value="TWO-COMPONENT HISTIDINE KINASE"/>
    <property type="match status" value="1"/>
</dbReference>
<keyword evidence="11" id="KW-1185">Reference proteome</keyword>
<protein>
    <recommendedName>
        <fullName evidence="2">histidine kinase</fullName>
        <ecNumber evidence="2">2.7.13.3</ecNumber>
    </recommendedName>
</protein>
<dbReference type="SMART" id="SM00387">
    <property type="entry name" value="HATPase_c"/>
    <property type="match status" value="1"/>
</dbReference>